<proteinExistence type="predicted"/>
<dbReference type="EMBL" id="CP045122">
    <property type="protein sequence ID" value="QIN81149.1"/>
    <property type="molecule type" value="Genomic_DNA"/>
</dbReference>
<dbReference type="Pfam" id="PF14386">
    <property type="entry name" value="DUF4417"/>
    <property type="match status" value="1"/>
</dbReference>
<name>A0A6G8Q3X9_9ACTN</name>
<dbReference type="InterPro" id="IPR025530">
    <property type="entry name" value="DUF4417"/>
</dbReference>
<accession>A0A6G8Q3X9</accession>
<dbReference type="KEGG" id="rmar:GBA65_22205"/>
<keyword evidence="1" id="KW-0614">Plasmid</keyword>
<keyword evidence="2" id="KW-1185">Reference proteome</keyword>
<dbReference type="Proteomes" id="UP000502706">
    <property type="component" value="Plasmid unnamed1"/>
</dbReference>
<gene>
    <name evidence="1" type="ORF">GBA65_22205</name>
</gene>
<evidence type="ECO:0000313" key="2">
    <source>
        <dbReference type="Proteomes" id="UP000502706"/>
    </source>
</evidence>
<protein>
    <submittedName>
        <fullName evidence="1">DUF4417 domain-containing protein</fullName>
    </submittedName>
</protein>
<dbReference type="AlphaFoldDB" id="A0A6G8Q3X9"/>
<organism evidence="1 2">
    <name type="scientific">Rubrobacter marinus</name>
    <dbReference type="NCBI Taxonomy" id="2653852"/>
    <lineage>
        <taxon>Bacteria</taxon>
        <taxon>Bacillati</taxon>
        <taxon>Actinomycetota</taxon>
        <taxon>Rubrobacteria</taxon>
        <taxon>Rubrobacterales</taxon>
        <taxon>Rubrobacteraceae</taxon>
        <taxon>Rubrobacter</taxon>
    </lineage>
</organism>
<evidence type="ECO:0000313" key="1">
    <source>
        <dbReference type="EMBL" id="QIN81149.1"/>
    </source>
</evidence>
<dbReference type="RefSeq" id="WP_166398863.1">
    <property type="nucleotide sequence ID" value="NZ_CP045122.1"/>
</dbReference>
<reference evidence="1 2" key="1">
    <citation type="submission" date="2019-10" db="EMBL/GenBank/DDBJ databases">
        <title>Rubrobacter sp nov SCSIO 52915 isolated from a deep-sea sediment in the South China Sea.</title>
        <authorList>
            <person name="Chen R.W."/>
        </authorList>
    </citation>
    <scope>NUCLEOTIDE SEQUENCE [LARGE SCALE GENOMIC DNA]</scope>
    <source>
        <strain evidence="1 2">SCSIO 52915</strain>
        <plasmid evidence="1 2">unnamed1</plasmid>
    </source>
</reference>
<sequence>MPGNEDFLNASKIFGSEDALGIPLIRKEEGRGAPRYLIPHRARIRTEEEVPGGAVHFFLEDYRFEAVWKWPARALPYLKGVGAALSPDFSLYPEHPLALQIFNVYRSRWCGAFWQSEGVHVVPTVGWSDEASYPFCFLGIEEGSTVAISTVGLERGASRKERELFVSGYEEMLVRLEPRMVLVYGESPQKLLPAGAYSSSAVRTYPSRWKSIRDARRRVAEQEEERAGQIPSALSG</sequence>
<geneLocation type="plasmid" evidence="1 2">
    <name>unnamed1</name>
</geneLocation>